<organism evidence="2 3">
    <name type="scientific">Cetraspora pellucida</name>
    <dbReference type="NCBI Taxonomy" id="1433469"/>
    <lineage>
        <taxon>Eukaryota</taxon>
        <taxon>Fungi</taxon>
        <taxon>Fungi incertae sedis</taxon>
        <taxon>Mucoromycota</taxon>
        <taxon>Glomeromycotina</taxon>
        <taxon>Glomeromycetes</taxon>
        <taxon>Diversisporales</taxon>
        <taxon>Gigasporaceae</taxon>
        <taxon>Cetraspora</taxon>
    </lineage>
</organism>
<evidence type="ECO:0000256" key="1">
    <source>
        <dbReference type="SAM" id="Coils"/>
    </source>
</evidence>
<dbReference type="EMBL" id="CAJVQA010044660">
    <property type="protein sequence ID" value="CAG8816762.1"/>
    <property type="molecule type" value="Genomic_DNA"/>
</dbReference>
<feature type="non-terminal residue" evidence="2">
    <location>
        <position position="410"/>
    </location>
</feature>
<gene>
    <name evidence="2" type="ORF">CPELLU_LOCUS19273</name>
</gene>
<name>A0A9N9K9G5_9GLOM</name>
<comment type="caution">
    <text evidence="2">The sequence shown here is derived from an EMBL/GenBank/DDBJ whole genome shotgun (WGS) entry which is preliminary data.</text>
</comment>
<protein>
    <submittedName>
        <fullName evidence="2">4401_t:CDS:1</fullName>
    </submittedName>
</protein>
<evidence type="ECO:0000313" key="2">
    <source>
        <dbReference type="EMBL" id="CAG8816762.1"/>
    </source>
</evidence>
<accession>A0A9N9K9G5</accession>
<reference evidence="2" key="1">
    <citation type="submission" date="2021-06" db="EMBL/GenBank/DDBJ databases">
        <authorList>
            <person name="Kallberg Y."/>
            <person name="Tangrot J."/>
            <person name="Rosling A."/>
        </authorList>
    </citation>
    <scope>NUCLEOTIDE SEQUENCE</scope>
    <source>
        <strain evidence="2">FL966</strain>
    </source>
</reference>
<dbReference type="OrthoDB" id="2447950at2759"/>
<sequence>MTQNNNNTIDLYQIYLSLKKIQILYDEHRSKLLSWQETLEEIKKNRYYYNELLILVESEMTINKNLAKDAKDNISKLEKNIYNFSFLIIVNKDKKVWISQHINPFKDYYNKWQVVGSGKNSNVSYMDCEIREAKEEVGVNIKLEDLTIINNHSEWILVDLKKLVEYDMTDFIKEHMSIISEVINKKFCAIRNAESKKRSAANKKCKEIEGVEIEGVETEKEILVVKNVDSAWNIQASNNENDQIFIVNYMFERAEINLKQKKSIDYIDIWKQHVLFQYQKIIDNEKTKHQYTLFDIEKFNEKWFWFKNQINSEHKKRKIIKQETSGKIYCIIYPSMKFHLYDKKYVKYQHRRICDKCHKFCSLDQITVSNTQCDINCIFYNKKNRIEKEYSKNICCEYFGLWNELHSCDN</sequence>
<dbReference type="InterPro" id="IPR015797">
    <property type="entry name" value="NUDIX_hydrolase-like_dom_sf"/>
</dbReference>
<evidence type="ECO:0000313" key="3">
    <source>
        <dbReference type="Proteomes" id="UP000789759"/>
    </source>
</evidence>
<dbReference type="SUPFAM" id="SSF55811">
    <property type="entry name" value="Nudix"/>
    <property type="match status" value="1"/>
</dbReference>
<proteinExistence type="predicted"/>
<keyword evidence="3" id="KW-1185">Reference proteome</keyword>
<dbReference type="Proteomes" id="UP000789759">
    <property type="component" value="Unassembled WGS sequence"/>
</dbReference>
<feature type="coiled-coil region" evidence="1">
    <location>
        <begin position="25"/>
        <end position="80"/>
    </location>
</feature>
<dbReference type="AlphaFoldDB" id="A0A9N9K9G5"/>
<keyword evidence="1" id="KW-0175">Coiled coil</keyword>
<dbReference type="Gene3D" id="3.90.79.10">
    <property type="entry name" value="Nucleoside Triphosphate Pyrophosphohydrolase"/>
    <property type="match status" value="1"/>
</dbReference>